<dbReference type="InterPro" id="IPR011032">
    <property type="entry name" value="GroES-like_sf"/>
</dbReference>
<dbReference type="InterPro" id="IPR036291">
    <property type="entry name" value="NAD(P)-bd_dom_sf"/>
</dbReference>
<dbReference type="PROSITE" id="PS00059">
    <property type="entry name" value="ADH_ZINC"/>
    <property type="match status" value="1"/>
</dbReference>
<dbReference type="AlphaFoldDB" id="A0A8J6T6T9"/>
<evidence type="ECO:0000256" key="3">
    <source>
        <dbReference type="ARBA" id="ARBA00023002"/>
    </source>
</evidence>
<comment type="similarity">
    <text evidence="4">Belongs to the zinc-containing alcohol dehydrogenase family.</text>
</comment>
<comment type="caution">
    <text evidence="6">The sequence shown here is derived from an EMBL/GenBank/DDBJ whole genome shotgun (WGS) entry which is preliminary data.</text>
</comment>
<sequence>MRVLMYYSNNDVRLEEMPTPQIGPGELLLKVAASGICGSDVMEWYRRDKVPLVLGHEVAGEVVEAGDGVEEFKAGDRVAATHHVPCNTCQYCLTGHHTVCETLLKGTHFEPGGFAEYIRVPAINVDRGVFHISEGVTYEEASFMEPLACVLRGQKSARLRPGQTVLVLGSGISGLLHVGLARALGAGLVVAADSIPFRLEKAKEMGADVVFHADDEILDRLRQANEGRLADLVIICFDGFIPLGLKAVEKGGTVLFFAGAAEGATLPATINDLFWRTEITLTSTYAGAPSDCRTALKLIKERAVPVLKTVTHRLAMAEAPLGFQTVCAPTEHDCIKVIVEPQR</sequence>
<evidence type="ECO:0000259" key="5">
    <source>
        <dbReference type="SMART" id="SM00829"/>
    </source>
</evidence>
<dbReference type="EMBL" id="JACNJD010000112">
    <property type="protein sequence ID" value="MBC8176214.1"/>
    <property type="molecule type" value="Genomic_DNA"/>
</dbReference>
<dbReference type="SMART" id="SM00829">
    <property type="entry name" value="PKS_ER"/>
    <property type="match status" value="1"/>
</dbReference>
<evidence type="ECO:0000256" key="4">
    <source>
        <dbReference type="RuleBase" id="RU361277"/>
    </source>
</evidence>
<keyword evidence="2 4" id="KW-0862">Zinc</keyword>
<keyword evidence="1 4" id="KW-0479">Metal-binding</keyword>
<dbReference type="Gene3D" id="3.40.50.720">
    <property type="entry name" value="NAD(P)-binding Rossmann-like Domain"/>
    <property type="match status" value="1"/>
</dbReference>
<keyword evidence="3" id="KW-0560">Oxidoreductase</keyword>
<dbReference type="PANTHER" id="PTHR43401">
    <property type="entry name" value="L-THREONINE 3-DEHYDROGENASE"/>
    <property type="match status" value="1"/>
</dbReference>
<dbReference type="SUPFAM" id="SSF50129">
    <property type="entry name" value="GroES-like"/>
    <property type="match status" value="1"/>
</dbReference>
<dbReference type="GO" id="GO:0016491">
    <property type="term" value="F:oxidoreductase activity"/>
    <property type="evidence" value="ECO:0007669"/>
    <property type="project" value="UniProtKB-KW"/>
</dbReference>
<evidence type="ECO:0000256" key="2">
    <source>
        <dbReference type="ARBA" id="ARBA00022833"/>
    </source>
</evidence>
<protein>
    <submittedName>
        <fullName evidence="6">Alcohol dehydrogenase catalytic domain-containing protein</fullName>
    </submittedName>
</protein>
<dbReference type="InterPro" id="IPR013149">
    <property type="entry name" value="ADH-like_C"/>
</dbReference>
<evidence type="ECO:0000256" key="1">
    <source>
        <dbReference type="ARBA" id="ARBA00022723"/>
    </source>
</evidence>
<evidence type="ECO:0000313" key="7">
    <source>
        <dbReference type="Proteomes" id="UP000650524"/>
    </source>
</evidence>
<dbReference type="InterPro" id="IPR013154">
    <property type="entry name" value="ADH-like_N"/>
</dbReference>
<proteinExistence type="inferred from homology"/>
<dbReference type="InterPro" id="IPR020843">
    <property type="entry name" value="ER"/>
</dbReference>
<feature type="domain" description="Enoyl reductase (ER)" evidence="5">
    <location>
        <begin position="8"/>
        <end position="307"/>
    </location>
</feature>
<dbReference type="PANTHER" id="PTHR43401:SF2">
    <property type="entry name" value="L-THREONINE 3-DEHYDROGENASE"/>
    <property type="match status" value="1"/>
</dbReference>
<dbReference type="Proteomes" id="UP000650524">
    <property type="component" value="Unassembled WGS sequence"/>
</dbReference>
<dbReference type="Pfam" id="PF00107">
    <property type="entry name" value="ADH_zinc_N"/>
    <property type="match status" value="1"/>
</dbReference>
<evidence type="ECO:0000313" key="6">
    <source>
        <dbReference type="EMBL" id="MBC8176214.1"/>
    </source>
</evidence>
<dbReference type="Pfam" id="PF08240">
    <property type="entry name" value="ADH_N"/>
    <property type="match status" value="1"/>
</dbReference>
<accession>A0A8J6T6T9</accession>
<comment type="cofactor">
    <cofactor evidence="4">
        <name>Zn(2+)</name>
        <dbReference type="ChEBI" id="CHEBI:29105"/>
    </cofactor>
</comment>
<dbReference type="SUPFAM" id="SSF51735">
    <property type="entry name" value="NAD(P)-binding Rossmann-fold domains"/>
    <property type="match status" value="1"/>
</dbReference>
<gene>
    <name evidence="6" type="ORF">H8E19_02330</name>
</gene>
<dbReference type="Gene3D" id="3.90.180.10">
    <property type="entry name" value="Medium-chain alcohol dehydrogenases, catalytic domain"/>
    <property type="match status" value="1"/>
</dbReference>
<dbReference type="InterPro" id="IPR050129">
    <property type="entry name" value="Zn_alcohol_dh"/>
</dbReference>
<dbReference type="GO" id="GO:0008270">
    <property type="term" value="F:zinc ion binding"/>
    <property type="evidence" value="ECO:0007669"/>
    <property type="project" value="InterPro"/>
</dbReference>
<reference evidence="6 7" key="1">
    <citation type="submission" date="2020-08" db="EMBL/GenBank/DDBJ databases">
        <title>Bridging the membrane lipid divide: bacteria of the FCB group superphylum have the potential to synthesize archaeal ether lipids.</title>
        <authorList>
            <person name="Villanueva L."/>
            <person name="Von Meijenfeldt F.A.B."/>
            <person name="Westbye A.B."/>
            <person name="Yadav S."/>
            <person name="Hopmans E.C."/>
            <person name="Dutilh B.E."/>
            <person name="Sinninghe Damste J.S."/>
        </authorList>
    </citation>
    <scope>NUCLEOTIDE SEQUENCE [LARGE SCALE GENOMIC DNA]</scope>
    <source>
        <strain evidence="6">NIOZ-UU27</strain>
    </source>
</reference>
<dbReference type="InterPro" id="IPR002328">
    <property type="entry name" value="ADH_Zn_CS"/>
</dbReference>
<name>A0A8J6T6T9_9DELT</name>
<organism evidence="6 7">
    <name type="scientific">Candidatus Desulfacyla euxinica</name>
    <dbReference type="NCBI Taxonomy" id="2841693"/>
    <lineage>
        <taxon>Bacteria</taxon>
        <taxon>Deltaproteobacteria</taxon>
        <taxon>Candidatus Desulfacyla</taxon>
    </lineage>
</organism>